<dbReference type="PRINTS" id="PR00344">
    <property type="entry name" value="BCTRLSENSOR"/>
</dbReference>
<dbReference type="SMART" id="SM00387">
    <property type="entry name" value="HATPase_c"/>
    <property type="match status" value="1"/>
</dbReference>
<keyword evidence="4" id="KW-0597">Phosphoprotein</keyword>
<dbReference type="PANTHER" id="PTHR45453">
    <property type="entry name" value="PHOSPHATE REGULON SENSOR PROTEIN PHOR"/>
    <property type="match status" value="1"/>
</dbReference>
<keyword evidence="5" id="KW-0808">Transferase</keyword>
<dbReference type="InterPro" id="IPR003594">
    <property type="entry name" value="HATPase_dom"/>
</dbReference>
<dbReference type="InterPro" id="IPR005467">
    <property type="entry name" value="His_kinase_dom"/>
</dbReference>
<dbReference type="EC" id="2.7.13.3" evidence="3"/>
<protein>
    <recommendedName>
        <fullName evidence="3">histidine kinase</fullName>
        <ecNumber evidence="3">2.7.13.3</ecNumber>
    </recommendedName>
</protein>
<evidence type="ECO:0000256" key="2">
    <source>
        <dbReference type="ARBA" id="ARBA00004370"/>
    </source>
</evidence>
<evidence type="ECO:0000256" key="1">
    <source>
        <dbReference type="ARBA" id="ARBA00000085"/>
    </source>
</evidence>
<dbReference type="InterPro" id="IPR003661">
    <property type="entry name" value="HisK_dim/P_dom"/>
</dbReference>
<evidence type="ECO:0000256" key="7">
    <source>
        <dbReference type="ARBA" id="ARBA00023012"/>
    </source>
</evidence>
<dbReference type="GO" id="GO:0016301">
    <property type="term" value="F:kinase activity"/>
    <property type="evidence" value="ECO:0007669"/>
    <property type="project" value="UniProtKB-KW"/>
</dbReference>
<organism evidence="9 10">
    <name type="scientific">Candidatus Clostridium eludens</name>
    <dbReference type="NCBI Taxonomy" id="3381663"/>
    <lineage>
        <taxon>Bacteria</taxon>
        <taxon>Bacillati</taxon>
        <taxon>Bacillota</taxon>
        <taxon>Clostridia</taxon>
        <taxon>Eubacteriales</taxon>
        <taxon>Clostridiaceae</taxon>
        <taxon>Clostridium</taxon>
    </lineage>
</organism>
<comment type="catalytic activity">
    <reaction evidence="1">
        <text>ATP + protein L-histidine = ADP + protein N-phospho-L-histidine.</text>
        <dbReference type="EC" id="2.7.13.3"/>
    </reaction>
</comment>
<dbReference type="CDD" id="cd00075">
    <property type="entry name" value="HATPase"/>
    <property type="match status" value="1"/>
</dbReference>
<keyword evidence="6 9" id="KW-0418">Kinase</keyword>
<name>A0ABW8SY73_9CLOT</name>
<accession>A0ABW8SY73</accession>
<dbReference type="PROSITE" id="PS50109">
    <property type="entry name" value="HIS_KIN"/>
    <property type="match status" value="1"/>
</dbReference>
<gene>
    <name evidence="9" type="ORF">ACJDU8_25630</name>
</gene>
<comment type="subcellular location">
    <subcellularLocation>
        <location evidence="2">Membrane</location>
    </subcellularLocation>
</comment>
<feature type="non-terminal residue" evidence="9">
    <location>
        <position position="1"/>
    </location>
</feature>
<dbReference type="InterPro" id="IPR050351">
    <property type="entry name" value="BphY/WalK/GraS-like"/>
</dbReference>
<feature type="non-terminal residue" evidence="9">
    <location>
        <position position="204"/>
    </location>
</feature>
<keyword evidence="10" id="KW-1185">Reference proteome</keyword>
<evidence type="ECO:0000256" key="6">
    <source>
        <dbReference type="ARBA" id="ARBA00022777"/>
    </source>
</evidence>
<dbReference type="SUPFAM" id="SSF55874">
    <property type="entry name" value="ATPase domain of HSP90 chaperone/DNA topoisomerase II/histidine kinase"/>
    <property type="match status" value="1"/>
</dbReference>
<feature type="domain" description="Histidine kinase" evidence="8">
    <location>
        <begin position="1"/>
        <end position="204"/>
    </location>
</feature>
<evidence type="ECO:0000259" key="8">
    <source>
        <dbReference type="PROSITE" id="PS50109"/>
    </source>
</evidence>
<dbReference type="CDD" id="cd00082">
    <property type="entry name" value="HisKA"/>
    <property type="match status" value="1"/>
</dbReference>
<dbReference type="InterPro" id="IPR036890">
    <property type="entry name" value="HATPase_C_sf"/>
</dbReference>
<sequence length="204" mass="23043">IIHGHVNLLNRWGKNDKMQLNRSLTTLKSETDNMNKLIENLLLLAKGDNNVFVTKKEEILLRPFLKEVVDETLLNHNQTFISYICEDSLKVNGDYNLLKQVVRIFIDNSIKFSTSSEEITIEVKQNDSNTFISVKDKGVGIPSEGLPHIFDRFYRVDESRTKSTGGTGLGLSIAKQIIEAHSGKIYVKSELGKGTNITFTIPFE</sequence>
<comment type="caution">
    <text evidence="9">The sequence shown here is derived from an EMBL/GenBank/DDBJ whole genome shotgun (WGS) entry which is preliminary data.</text>
</comment>
<evidence type="ECO:0000313" key="9">
    <source>
        <dbReference type="EMBL" id="MFL0198900.1"/>
    </source>
</evidence>
<evidence type="ECO:0000256" key="5">
    <source>
        <dbReference type="ARBA" id="ARBA00022679"/>
    </source>
</evidence>
<dbReference type="Proteomes" id="UP001623660">
    <property type="component" value="Unassembled WGS sequence"/>
</dbReference>
<dbReference type="Pfam" id="PF02518">
    <property type="entry name" value="HATPase_c"/>
    <property type="match status" value="1"/>
</dbReference>
<dbReference type="InterPro" id="IPR004358">
    <property type="entry name" value="Sig_transdc_His_kin-like_C"/>
</dbReference>
<evidence type="ECO:0000313" key="10">
    <source>
        <dbReference type="Proteomes" id="UP001623660"/>
    </source>
</evidence>
<dbReference type="EMBL" id="JBJHZX010000148">
    <property type="protein sequence ID" value="MFL0198900.1"/>
    <property type="molecule type" value="Genomic_DNA"/>
</dbReference>
<proteinExistence type="predicted"/>
<reference evidence="9 10" key="1">
    <citation type="submission" date="2024-11" db="EMBL/GenBank/DDBJ databases">
        <authorList>
            <person name="Heng Y.C."/>
            <person name="Lim A.C.H."/>
            <person name="Lee J.K.Y."/>
            <person name="Kittelmann S."/>
        </authorList>
    </citation>
    <scope>NUCLEOTIDE SEQUENCE [LARGE SCALE GENOMIC DNA]</scope>
    <source>
        <strain evidence="9 10">WILCCON 0269</strain>
    </source>
</reference>
<dbReference type="PANTHER" id="PTHR45453:SF1">
    <property type="entry name" value="PHOSPHATE REGULON SENSOR PROTEIN PHOR"/>
    <property type="match status" value="1"/>
</dbReference>
<keyword evidence="7" id="KW-0902">Two-component regulatory system</keyword>
<evidence type="ECO:0000256" key="4">
    <source>
        <dbReference type="ARBA" id="ARBA00022553"/>
    </source>
</evidence>
<dbReference type="Gene3D" id="3.30.565.10">
    <property type="entry name" value="Histidine kinase-like ATPase, C-terminal domain"/>
    <property type="match status" value="1"/>
</dbReference>
<evidence type="ECO:0000256" key="3">
    <source>
        <dbReference type="ARBA" id="ARBA00012438"/>
    </source>
</evidence>
<dbReference type="RefSeq" id="WP_406795011.1">
    <property type="nucleotide sequence ID" value="NZ_JBJHZX010000148.1"/>
</dbReference>